<organism evidence="2 3">
    <name type="scientific">Zymoseptoria tritici (strain ST99CH_3D7)</name>
    <dbReference type="NCBI Taxonomy" id="1276538"/>
    <lineage>
        <taxon>Eukaryota</taxon>
        <taxon>Fungi</taxon>
        <taxon>Dikarya</taxon>
        <taxon>Ascomycota</taxon>
        <taxon>Pezizomycotina</taxon>
        <taxon>Dothideomycetes</taxon>
        <taxon>Dothideomycetidae</taxon>
        <taxon>Mycosphaerellales</taxon>
        <taxon>Mycosphaerellaceae</taxon>
        <taxon>Zymoseptoria</taxon>
    </lineage>
</organism>
<dbReference type="InterPro" id="IPR011008">
    <property type="entry name" value="Dimeric_a/b-barrel"/>
</dbReference>
<evidence type="ECO:0000259" key="1">
    <source>
        <dbReference type="PROSITE" id="PS51502"/>
    </source>
</evidence>
<reference evidence="2 3" key="1">
    <citation type="submission" date="2016-06" db="EMBL/GenBank/DDBJ databases">
        <authorList>
            <person name="Kjaerup R.B."/>
            <person name="Dalgaard T.S."/>
            <person name="Juul-Madsen H.R."/>
        </authorList>
    </citation>
    <scope>NUCLEOTIDE SEQUENCE [LARGE SCALE GENOMIC DNA]</scope>
</reference>
<dbReference type="Proteomes" id="UP000215127">
    <property type="component" value="Chromosome 1"/>
</dbReference>
<dbReference type="AlphaFoldDB" id="A0A1X7RH58"/>
<name>A0A1X7RH58_ZYMT9</name>
<dbReference type="SUPFAM" id="SSF54909">
    <property type="entry name" value="Dimeric alpha+beta barrel"/>
    <property type="match status" value="1"/>
</dbReference>
<dbReference type="SMART" id="SM00886">
    <property type="entry name" value="Dabb"/>
    <property type="match status" value="1"/>
</dbReference>
<gene>
    <name evidence="2" type="ORF">ZT3D7_G1889</name>
</gene>
<protein>
    <recommendedName>
        <fullName evidence="1">Stress-response A/B barrel domain-containing protein</fullName>
    </recommendedName>
</protein>
<keyword evidence="3" id="KW-1185">Reference proteome</keyword>
<evidence type="ECO:0000313" key="3">
    <source>
        <dbReference type="Proteomes" id="UP000215127"/>
    </source>
</evidence>
<dbReference type="Gene3D" id="3.30.70.100">
    <property type="match status" value="1"/>
</dbReference>
<dbReference type="InterPro" id="IPR013097">
    <property type="entry name" value="Dabb"/>
</dbReference>
<feature type="domain" description="Stress-response A/B barrel" evidence="1">
    <location>
        <begin position="33"/>
        <end position="139"/>
    </location>
</feature>
<sequence>MFSLLRCSRAVPRLPQVSQRFLQTKSHAAPVYVKRLTLFKIPEESIDTVLQQYVKLRKAAVKDGKPYIISNTARKVLNTDSPRSEGFTLASQSIFRNHEDHTFYDEKCPAHQELKEVTAKVRTGIMTIVTEGEWPEPEL</sequence>
<proteinExistence type="predicted"/>
<dbReference type="Pfam" id="PF07876">
    <property type="entry name" value="Dabb"/>
    <property type="match status" value="1"/>
</dbReference>
<dbReference type="PROSITE" id="PS51502">
    <property type="entry name" value="S_R_A_B_BARREL"/>
    <property type="match status" value="1"/>
</dbReference>
<evidence type="ECO:0000313" key="2">
    <source>
        <dbReference type="EMBL" id="SMQ46743.1"/>
    </source>
</evidence>
<dbReference type="EMBL" id="LT853692">
    <property type="protein sequence ID" value="SMQ46743.1"/>
    <property type="molecule type" value="Genomic_DNA"/>
</dbReference>
<accession>A0A1X7RH58</accession>